<feature type="domain" description="Mce/MlaD" evidence="3">
    <location>
        <begin position="41"/>
        <end position="117"/>
    </location>
</feature>
<feature type="transmembrane region" description="Helical" evidence="2">
    <location>
        <begin position="6"/>
        <end position="29"/>
    </location>
</feature>
<evidence type="ECO:0000256" key="1">
    <source>
        <dbReference type="SAM" id="Coils"/>
    </source>
</evidence>
<dbReference type="OrthoDB" id="5372112at2"/>
<dbReference type="STRING" id="824.CGRAC_1193"/>
<dbReference type="InterPro" id="IPR003399">
    <property type="entry name" value="Mce/MlaD"/>
</dbReference>
<keyword evidence="2" id="KW-0472">Membrane</keyword>
<gene>
    <name evidence="4" type="ORF">CAMGR0001_0845</name>
</gene>
<dbReference type="eggNOG" id="COG1463">
    <property type="taxonomic scope" value="Bacteria"/>
</dbReference>
<organism evidence="4 5">
    <name type="scientific">Campylobacter gracilis RM3268</name>
    <dbReference type="NCBI Taxonomy" id="553220"/>
    <lineage>
        <taxon>Bacteria</taxon>
        <taxon>Pseudomonadati</taxon>
        <taxon>Campylobacterota</taxon>
        <taxon>Epsilonproteobacteria</taxon>
        <taxon>Campylobacterales</taxon>
        <taxon>Campylobacteraceae</taxon>
        <taxon>Campylobacter</taxon>
    </lineage>
</organism>
<name>C8PG52_9BACT</name>
<dbReference type="AlphaFoldDB" id="C8PG52"/>
<keyword evidence="1" id="KW-0175">Coiled coil</keyword>
<evidence type="ECO:0000313" key="5">
    <source>
        <dbReference type="Proteomes" id="UP000005709"/>
    </source>
</evidence>
<dbReference type="Pfam" id="PF02470">
    <property type="entry name" value="MlaD"/>
    <property type="match status" value="1"/>
</dbReference>
<protein>
    <recommendedName>
        <fullName evidence="3">Mce/MlaD domain-containing protein</fullName>
    </recommendedName>
</protein>
<evidence type="ECO:0000256" key="2">
    <source>
        <dbReference type="SAM" id="Phobius"/>
    </source>
</evidence>
<dbReference type="PANTHER" id="PTHR36698:SF2">
    <property type="entry name" value="MCE_MLAD DOMAIN-CONTAINING PROTEIN"/>
    <property type="match status" value="1"/>
</dbReference>
<proteinExistence type="predicted"/>
<reference evidence="4 5" key="1">
    <citation type="submission" date="2009-07" db="EMBL/GenBank/DDBJ databases">
        <authorList>
            <person name="Madupu R."/>
            <person name="Sebastian Y."/>
            <person name="Durkin A.S."/>
            <person name="Torralba M."/>
            <person name="Methe B."/>
            <person name="Sutton G.G."/>
            <person name="Strausberg R.L."/>
            <person name="Nelson K.E."/>
        </authorList>
    </citation>
    <scope>NUCLEOTIDE SEQUENCE [LARGE SCALE GENOMIC DNA]</scope>
    <source>
        <strain evidence="4 5">RM3268</strain>
    </source>
</reference>
<keyword evidence="2" id="KW-0812">Transmembrane</keyword>
<accession>C8PG52</accession>
<evidence type="ECO:0000313" key="4">
    <source>
        <dbReference type="EMBL" id="EEV18090.1"/>
    </source>
</evidence>
<evidence type="ECO:0000259" key="3">
    <source>
        <dbReference type="Pfam" id="PF02470"/>
    </source>
</evidence>
<dbReference type="PANTHER" id="PTHR36698">
    <property type="entry name" value="BLL5892 PROTEIN"/>
    <property type="match status" value="1"/>
</dbReference>
<dbReference type="RefSeq" id="WP_005870376.1">
    <property type="nucleotide sequence ID" value="NZ_ACYG01000019.1"/>
</dbReference>
<sequence length="309" mass="34398">MENRTSYTIVGAFVMICVAALTAFMWWMLTKTDRGESYRSYYIHTKELPVGIKENSEVKFIGVNAGIIKSIDFADIENAIIEIEISVKSKLPISQDSVAKVESQGISGIAFINITKGSGKLFPPNDKKPIIALDKTLLDKIGSKAEVITDSVSEMIFKINGLLSKQNTDKVDRILSSMDKFSAELSDEKKFQSLDALLANVNTLIANLNEREKELDALLDNLNAFAVSAANLSNSLDKTAGIITKRIDRGEYNLKAILDPTLEEAKNTLGELKKSLREFQGAMFRLEDNPYDFFFKDTSKSADRDDKKE</sequence>
<keyword evidence="5" id="KW-1185">Reference proteome</keyword>
<keyword evidence="2" id="KW-1133">Transmembrane helix</keyword>
<comment type="caution">
    <text evidence="4">The sequence shown here is derived from an EMBL/GenBank/DDBJ whole genome shotgun (WGS) entry which is preliminary data.</text>
</comment>
<feature type="coiled-coil region" evidence="1">
    <location>
        <begin position="194"/>
        <end position="225"/>
    </location>
</feature>
<dbReference type="Proteomes" id="UP000005709">
    <property type="component" value="Unassembled WGS sequence"/>
</dbReference>
<dbReference type="EMBL" id="ACYG01000019">
    <property type="protein sequence ID" value="EEV18090.1"/>
    <property type="molecule type" value="Genomic_DNA"/>
</dbReference>